<protein>
    <submittedName>
        <fullName evidence="4">Uncharacterized protein TCIL3000_6_2050</fullName>
    </submittedName>
</protein>
<dbReference type="VEuPathDB" id="TriTrypDB:TcIL3000_6_2050"/>
<evidence type="ECO:0000256" key="3">
    <source>
        <dbReference type="ARBA" id="ARBA00023186"/>
    </source>
</evidence>
<dbReference type="InterPro" id="IPR036714">
    <property type="entry name" value="SDH_sf"/>
</dbReference>
<dbReference type="Gene3D" id="1.10.150.250">
    <property type="entry name" value="Flavinator of succinate dehydrogenase"/>
    <property type="match status" value="1"/>
</dbReference>
<organism evidence="4">
    <name type="scientific">Trypanosoma congolense (strain IL3000)</name>
    <dbReference type="NCBI Taxonomy" id="1068625"/>
    <lineage>
        <taxon>Eukaryota</taxon>
        <taxon>Discoba</taxon>
        <taxon>Euglenozoa</taxon>
        <taxon>Kinetoplastea</taxon>
        <taxon>Metakinetoplastina</taxon>
        <taxon>Trypanosomatida</taxon>
        <taxon>Trypanosomatidae</taxon>
        <taxon>Trypanosoma</taxon>
        <taxon>Nannomonas</taxon>
    </lineage>
</organism>
<dbReference type="FunFam" id="1.10.150.250:FF:000002">
    <property type="entry name" value="Succinate dehydrogenase assembly factor 2, mitochondrial"/>
    <property type="match status" value="1"/>
</dbReference>
<evidence type="ECO:0000313" key="4">
    <source>
        <dbReference type="EMBL" id="CCC90966.1"/>
    </source>
</evidence>
<dbReference type="SUPFAM" id="SSF109910">
    <property type="entry name" value="YgfY-like"/>
    <property type="match status" value="1"/>
</dbReference>
<dbReference type="GO" id="GO:0006121">
    <property type="term" value="P:mitochondrial electron transport, succinate to ubiquinone"/>
    <property type="evidence" value="ECO:0007669"/>
    <property type="project" value="TreeGrafter"/>
</dbReference>
<dbReference type="Pfam" id="PF03937">
    <property type="entry name" value="Sdh5"/>
    <property type="match status" value="1"/>
</dbReference>
<proteinExistence type="predicted"/>
<accession>G0UNK6</accession>
<dbReference type="EMBL" id="HE575319">
    <property type="protein sequence ID" value="CCC90966.1"/>
    <property type="molecule type" value="Genomic_DNA"/>
</dbReference>
<dbReference type="GO" id="GO:0034553">
    <property type="term" value="P:mitochondrial respiratory chain complex II assembly"/>
    <property type="evidence" value="ECO:0007669"/>
    <property type="project" value="TreeGrafter"/>
</dbReference>
<dbReference type="AlphaFoldDB" id="G0UNK6"/>
<reference evidence="4" key="1">
    <citation type="journal article" date="2012" name="Proc. Natl. Acad. Sci. U.S.A.">
        <title>Antigenic diversity is generated by distinct evolutionary mechanisms in African trypanosome species.</title>
        <authorList>
            <person name="Jackson A.P."/>
            <person name="Berry A."/>
            <person name="Aslett M."/>
            <person name="Allison H.C."/>
            <person name="Burton P."/>
            <person name="Vavrova-Anderson J."/>
            <person name="Brown R."/>
            <person name="Browne H."/>
            <person name="Corton N."/>
            <person name="Hauser H."/>
            <person name="Gamble J."/>
            <person name="Gilderthorp R."/>
            <person name="Marcello L."/>
            <person name="McQuillan J."/>
            <person name="Otto T.D."/>
            <person name="Quail M.A."/>
            <person name="Sanders M.J."/>
            <person name="van Tonder A."/>
            <person name="Ginger M.L."/>
            <person name="Field M.C."/>
            <person name="Barry J.D."/>
            <person name="Hertz-Fowler C."/>
            <person name="Berriman M."/>
        </authorList>
    </citation>
    <scope>NUCLEOTIDE SEQUENCE</scope>
    <source>
        <strain evidence="4">IL3000</strain>
    </source>
</reference>
<keyword evidence="2" id="KW-0496">Mitochondrion</keyword>
<dbReference type="PANTHER" id="PTHR12469">
    <property type="entry name" value="PROTEIN EMI5 HOMOLOG, MITOCHONDRIAL"/>
    <property type="match status" value="1"/>
</dbReference>
<dbReference type="GO" id="GO:0005759">
    <property type="term" value="C:mitochondrial matrix"/>
    <property type="evidence" value="ECO:0007669"/>
    <property type="project" value="UniProtKB-SubCell"/>
</dbReference>
<dbReference type="PANTHER" id="PTHR12469:SF2">
    <property type="entry name" value="SUCCINATE DEHYDROGENASE ASSEMBLY FACTOR 2, MITOCHONDRIAL"/>
    <property type="match status" value="1"/>
</dbReference>
<keyword evidence="3" id="KW-0143">Chaperone</keyword>
<dbReference type="GO" id="GO:0006099">
    <property type="term" value="P:tricarboxylic acid cycle"/>
    <property type="evidence" value="ECO:0007669"/>
    <property type="project" value="TreeGrafter"/>
</dbReference>
<evidence type="ECO:0000256" key="1">
    <source>
        <dbReference type="ARBA" id="ARBA00004305"/>
    </source>
</evidence>
<gene>
    <name evidence="4" type="ORF">TCIL3000_6_2050</name>
</gene>
<dbReference type="InterPro" id="IPR005631">
    <property type="entry name" value="SDH"/>
</dbReference>
<evidence type="ECO:0000256" key="2">
    <source>
        <dbReference type="ARBA" id="ARBA00023128"/>
    </source>
</evidence>
<name>G0UNK6_TRYCI</name>
<sequence>MLRRLSTRLVTRAQRHEELAKMLRDGPPVLAKAPVAGEGCLTFRDVRVVSSGEAEEAKRRRLLYQSTYRGMTEMDIILGAYARRHIQSLSSPQLQEYDTILRHFDNDLYKWLVMDEVAPAELVALPTYQSLHRFVRDEREQLLKCAN</sequence>
<comment type="subcellular location">
    <subcellularLocation>
        <location evidence="1">Mitochondrion matrix</location>
    </subcellularLocation>
</comment>